<evidence type="ECO:0000313" key="1">
    <source>
        <dbReference type="EMBL" id="SMF27611.1"/>
    </source>
</evidence>
<protein>
    <submittedName>
        <fullName evidence="1">Uncharacterized protein</fullName>
    </submittedName>
</protein>
<organism evidence="1 2">
    <name type="scientific">Desulfovibrio gilichinskyi</name>
    <dbReference type="NCBI Taxonomy" id="1519643"/>
    <lineage>
        <taxon>Bacteria</taxon>
        <taxon>Pseudomonadati</taxon>
        <taxon>Thermodesulfobacteriota</taxon>
        <taxon>Desulfovibrionia</taxon>
        <taxon>Desulfovibrionales</taxon>
        <taxon>Desulfovibrionaceae</taxon>
        <taxon>Desulfovibrio</taxon>
    </lineage>
</organism>
<dbReference type="STRING" id="1519643.SAMN06295933_2655"/>
<dbReference type="AlphaFoldDB" id="A0A1X7E4X8"/>
<sequence>MADLNLYEINLILTGTNETVESPQRTVINSFWGDRFSRAALKNKYELTGTSTVMDVQSRILSLSDALGKFRWSKDGFGLSEARLVINDPFLDNKVSASETPKNTVARYYRAYSRGFTGSSPTILDPGEYKFNMSYGSATKELSVTVESGMDNDAVLDKVRDAVNGSTLPVQARKFIQNVPGSNLDDLLGIGSSLAFSVNTAYSNNNSDIVGGYDGETNSEVNSQLKFSDTSGHLISHLKLEDTFLPVGSAQERSYSLSGTRPGSVSEYLTKGFDVNAVSTLSSGSHSIGYSIGEETGTIDFNVDEGATWQTVLNSIKNAAAGTSEKFTSDVVDAKLPSPVYTGNEYYLIDGKAVTITAVSPKLGERLVLEPEAGLEVLGLSVTAQPGTDAEMVINGVTESRAPGEFALDHGRVIVDLDEPFGDTLPLRVVNAVSQIEENIGLFTDAYNDLRKTLLPSEDLFRDGFADMWREPIDNNRINYEWMGLREAEKDNLLWFDSDVFYSAIGSEPERVRDLLEGGENGLVPLWKEVNATVLKNKVSSYLIPKTSLPGPWLPEPSPRTELELEIKRELVDTFDTALKFNFDDNLESTGRLISRKG</sequence>
<keyword evidence="2" id="KW-1185">Reference proteome</keyword>
<name>A0A1X7E4X8_9BACT</name>
<dbReference type="RefSeq" id="WP_245805554.1">
    <property type="nucleotide sequence ID" value="NZ_FWZU01000004.1"/>
</dbReference>
<reference evidence="2" key="1">
    <citation type="submission" date="2017-04" db="EMBL/GenBank/DDBJ databases">
        <authorList>
            <person name="Varghese N."/>
            <person name="Submissions S."/>
        </authorList>
    </citation>
    <scope>NUCLEOTIDE SEQUENCE [LARGE SCALE GENOMIC DNA]</scope>
    <source>
        <strain evidence="2">K3S</strain>
    </source>
</reference>
<dbReference type="Proteomes" id="UP000192906">
    <property type="component" value="Unassembled WGS sequence"/>
</dbReference>
<accession>A0A1X7E4X8</accession>
<proteinExistence type="predicted"/>
<dbReference type="EMBL" id="FWZU01000004">
    <property type="protein sequence ID" value="SMF27611.1"/>
    <property type="molecule type" value="Genomic_DNA"/>
</dbReference>
<evidence type="ECO:0000313" key="2">
    <source>
        <dbReference type="Proteomes" id="UP000192906"/>
    </source>
</evidence>
<gene>
    <name evidence="1" type="ORF">SAMN06295933_2655</name>
</gene>